<keyword evidence="7 8" id="KW-0472">Membrane</keyword>
<evidence type="ECO:0000313" key="10">
    <source>
        <dbReference type="EMBL" id="NER28223.1"/>
    </source>
</evidence>
<proteinExistence type="predicted"/>
<evidence type="ECO:0000256" key="2">
    <source>
        <dbReference type="ARBA" id="ARBA00022475"/>
    </source>
</evidence>
<dbReference type="Pfam" id="PF13231">
    <property type="entry name" value="PMT_2"/>
    <property type="match status" value="1"/>
</dbReference>
<feature type="transmembrane region" description="Helical" evidence="8">
    <location>
        <begin position="299"/>
        <end position="319"/>
    </location>
</feature>
<feature type="transmembrane region" description="Helical" evidence="8">
    <location>
        <begin position="179"/>
        <end position="198"/>
    </location>
</feature>
<evidence type="ECO:0000256" key="6">
    <source>
        <dbReference type="ARBA" id="ARBA00022989"/>
    </source>
</evidence>
<comment type="caution">
    <text evidence="10">The sequence shown here is derived from an EMBL/GenBank/DDBJ whole genome shotgun (WGS) entry which is preliminary data.</text>
</comment>
<keyword evidence="2" id="KW-1003">Cell membrane</keyword>
<evidence type="ECO:0000256" key="1">
    <source>
        <dbReference type="ARBA" id="ARBA00004651"/>
    </source>
</evidence>
<sequence length="658" mass="74364">MLVVIPLISLALLVIIFENSNHCWRRSILSATVVWSVFLATTTEFFSFFKLLKFFPVLGVWVLFTIGLAILYSQLIGSSQGSVRLKNPWKILKENKISLFPGLLLGGVVLIVATVGLIALVAPPNTWDSMTYHMSRVVHWIQNHSLAHYPTYNLPQLFHPPFAEFTIMHLQMLSGGDRFANLVQWFAMVGSIMGVSLIAKELKADVRGQIFAAVFCATIPMGILQGSSTQNDYVVTFWLVCLAYYVLLAVKAKNNQIPLFFIGASLGLATLTKSSAYVFAFPFMLWFGFVKLNHLRLNIWKPILVITAIFMALNINHYLRNLDLFGSLLGTPKNFALEYKIEVFTIPTFLSNVLKNLSLHVDIVRHLGLQQFITPITGIVAKILGIIHSIIGVELNDPRITSGSYTVPGISFDENTAGNPLHLFMILAAVAYCLIKKNLRNDKYLVSYLASIIAGFFIFCLLLKIQPYQSRHHLIIFVLVSAFVGLVLSKIKNHLIINTILIVFIFTSMPWVFNNKFRPINAEANIFNLSRTEQYFINRNHLKQPYVETANFVLSKECSNVGLSLGTGETVGNVYWEYPFWPLLQKNKLIKLEHINPQNISNKKSNHYPHNKFVPCAIISVKDKKLKEEQNIELVLPSGTYVQEWSTASDYITVLTKR</sequence>
<dbReference type="GO" id="GO:0005886">
    <property type="term" value="C:plasma membrane"/>
    <property type="evidence" value="ECO:0007669"/>
    <property type="project" value="UniProtKB-SubCell"/>
</dbReference>
<feature type="transmembrane region" description="Helical" evidence="8">
    <location>
        <begin position="257"/>
        <end position="287"/>
    </location>
</feature>
<organism evidence="10">
    <name type="scientific">Symploca sp. SIO1C4</name>
    <dbReference type="NCBI Taxonomy" id="2607765"/>
    <lineage>
        <taxon>Bacteria</taxon>
        <taxon>Bacillati</taxon>
        <taxon>Cyanobacteriota</taxon>
        <taxon>Cyanophyceae</taxon>
        <taxon>Coleofasciculales</taxon>
        <taxon>Coleofasciculaceae</taxon>
        <taxon>Symploca</taxon>
    </lineage>
</organism>
<evidence type="ECO:0000256" key="8">
    <source>
        <dbReference type="SAM" id="Phobius"/>
    </source>
</evidence>
<feature type="transmembrane region" description="Helical" evidence="8">
    <location>
        <begin position="495"/>
        <end position="513"/>
    </location>
</feature>
<keyword evidence="6 8" id="KW-1133">Transmembrane helix</keyword>
<evidence type="ECO:0000256" key="5">
    <source>
        <dbReference type="ARBA" id="ARBA00022692"/>
    </source>
</evidence>
<dbReference type="InterPro" id="IPR050297">
    <property type="entry name" value="LipidA_mod_glycosyltrf_83"/>
</dbReference>
<feature type="domain" description="Glycosyltransferase RgtA/B/C/D-like" evidence="9">
    <location>
        <begin position="159"/>
        <end position="312"/>
    </location>
</feature>
<evidence type="ECO:0000256" key="7">
    <source>
        <dbReference type="ARBA" id="ARBA00023136"/>
    </source>
</evidence>
<accession>A0A6B3N9P7</accession>
<keyword evidence="3" id="KW-0328">Glycosyltransferase</keyword>
<dbReference type="GO" id="GO:0016763">
    <property type="term" value="F:pentosyltransferase activity"/>
    <property type="evidence" value="ECO:0007669"/>
    <property type="project" value="TreeGrafter"/>
</dbReference>
<dbReference type="AlphaFoldDB" id="A0A6B3N9P7"/>
<evidence type="ECO:0000259" key="9">
    <source>
        <dbReference type="Pfam" id="PF13231"/>
    </source>
</evidence>
<feature type="transmembrane region" description="Helical" evidence="8">
    <location>
        <begin position="210"/>
        <end position="227"/>
    </location>
</feature>
<dbReference type="GO" id="GO:0009103">
    <property type="term" value="P:lipopolysaccharide biosynthetic process"/>
    <property type="evidence" value="ECO:0007669"/>
    <property type="project" value="UniProtKB-ARBA"/>
</dbReference>
<feature type="transmembrane region" description="Helical" evidence="8">
    <location>
        <begin position="54"/>
        <end position="76"/>
    </location>
</feature>
<feature type="transmembrane region" description="Helical" evidence="8">
    <location>
        <begin position="233"/>
        <end position="250"/>
    </location>
</feature>
<evidence type="ECO:0000256" key="3">
    <source>
        <dbReference type="ARBA" id="ARBA00022676"/>
    </source>
</evidence>
<keyword evidence="4 10" id="KW-0808">Transferase</keyword>
<feature type="transmembrane region" description="Helical" evidence="8">
    <location>
        <begin position="97"/>
        <end position="122"/>
    </location>
</feature>
<dbReference type="PANTHER" id="PTHR33908">
    <property type="entry name" value="MANNOSYLTRANSFERASE YKCB-RELATED"/>
    <property type="match status" value="1"/>
</dbReference>
<feature type="transmembrane region" description="Helical" evidence="8">
    <location>
        <begin position="471"/>
        <end position="488"/>
    </location>
</feature>
<comment type="subcellular location">
    <subcellularLocation>
        <location evidence="1">Cell membrane</location>
        <topology evidence="1">Multi-pass membrane protein</topology>
    </subcellularLocation>
</comment>
<feature type="transmembrane region" description="Helical" evidence="8">
    <location>
        <begin position="444"/>
        <end position="465"/>
    </location>
</feature>
<name>A0A6B3N9P7_9CYAN</name>
<evidence type="ECO:0000256" key="4">
    <source>
        <dbReference type="ARBA" id="ARBA00022679"/>
    </source>
</evidence>
<dbReference type="PANTHER" id="PTHR33908:SF11">
    <property type="entry name" value="MEMBRANE PROTEIN"/>
    <property type="match status" value="1"/>
</dbReference>
<gene>
    <name evidence="10" type="ORF">F6J89_11465</name>
</gene>
<protein>
    <submittedName>
        <fullName evidence="10">4-amino-4-deoxy-L-arabinose transferase</fullName>
    </submittedName>
</protein>
<reference evidence="10" key="1">
    <citation type="submission" date="2019-11" db="EMBL/GenBank/DDBJ databases">
        <title>Genomic insights into an expanded diversity of filamentous marine cyanobacteria reveals the extraordinary biosynthetic potential of Moorea and Okeania.</title>
        <authorList>
            <person name="Ferreira Leao T."/>
            <person name="Wang M."/>
            <person name="Moss N."/>
            <person name="Da Silva R."/>
            <person name="Sanders J."/>
            <person name="Nurk S."/>
            <person name="Gurevich A."/>
            <person name="Humphrey G."/>
            <person name="Reher R."/>
            <person name="Zhu Q."/>
            <person name="Belda-Ferre P."/>
            <person name="Glukhov E."/>
            <person name="Rex R."/>
            <person name="Dorrestein P.C."/>
            <person name="Knight R."/>
            <person name="Pevzner P."/>
            <person name="Gerwick W.H."/>
            <person name="Gerwick L."/>
        </authorList>
    </citation>
    <scope>NUCLEOTIDE SEQUENCE</scope>
    <source>
        <strain evidence="10">SIO1C4</strain>
    </source>
</reference>
<dbReference type="EMBL" id="JAAHFQ010000186">
    <property type="protein sequence ID" value="NER28223.1"/>
    <property type="molecule type" value="Genomic_DNA"/>
</dbReference>
<dbReference type="InterPro" id="IPR038731">
    <property type="entry name" value="RgtA/B/C-like"/>
</dbReference>
<keyword evidence="5 8" id="KW-0812">Transmembrane</keyword>